<dbReference type="AlphaFoldDB" id="A0A2T0SX30"/>
<comment type="caution">
    <text evidence="1">The sequence shown here is derived from an EMBL/GenBank/DDBJ whole genome shotgun (WGS) entry which is preliminary data.</text>
</comment>
<sequence>MPTADELLDATAVAGLARCLAGPMPAVLAAASMLDGLGLRERSDLVRDALLADLPEGFAEFEAAVRKALPDSGFTGWMIWPVTEAVTSRALEDGGGEAFDRALALLAELTPRLTAEFGIRRLLEHDLRRALPVVLTWTAHPDEHVRRLASEGTRPLLPWAKRVRAIFDDPAAAVPVLDALHRDPSEYVRRSVANHLNDISRRDPALAAGVAARWLRADPDGPTLRLVRHGLRTLVKQGHPDALALLGFGPAEGLVVDGAELTSDTVAVGGELGFSYTVENTGGAPVKLAIDYVVHHRKANGSTTAKVFKLTTKTLPPGERLTVARTHSFRPITTRVYHPGEHAIELQVNGATFGRTPFALVAERTSG</sequence>
<dbReference type="EMBL" id="PVTF01000009">
    <property type="protein sequence ID" value="PRY37981.1"/>
    <property type="molecule type" value="Genomic_DNA"/>
</dbReference>
<proteinExistence type="predicted"/>
<dbReference type="InterPro" id="IPR016024">
    <property type="entry name" value="ARM-type_fold"/>
</dbReference>
<dbReference type="Proteomes" id="UP000239494">
    <property type="component" value="Unassembled WGS sequence"/>
</dbReference>
<evidence type="ECO:0000313" key="1">
    <source>
        <dbReference type="EMBL" id="PRY37981.1"/>
    </source>
</evidence>
<dbReference type="OrthoDB" id="9797162at2"/>
<evidence type="ECO:0000313" key="2">
    <source>
        <dbReference type="Proteomes" id="UP000239494"/>
    </source>
</evidence>
<dbReference type="Gene3D" id="1.25.40.290">
    <property type="entry name" value="ARM repeat domains"/>
    <property type="match status" value="1"/>
</dbReference>
<dbReference type="RefSeq" id="WP_106190955.1">
    <property type="nucleotide sequence ID" value="NZ_PVTF01000009.1"/>
</dbReference>
<keyword evidence="2" id="KW-1185">Reference proteome</keyword>
<dbReference type="Pfam" id="PF08713">
    <property type="entry name" value="DNA_alkylation"/>
    <property type="match status" value="1"/>
</dbReference>
<dbReference type="SUPFAM" id="SSF48371">
    <property type="entry name" value="ARM repeat"/>
    <property type="match status" value="1"/>
</dbReference>
<protein>
    <submittedName>
        <fullName evidence="1">3-methyladenine DNA glycosylase AlkC</fullName>
    </submittedName>
</protein>
<reference evidence="1 2" key="1">
    <citation type="submission" date="2018-03" db="EMBL/GenBank/DDBJ databases">
        <title>Genomic Encyclopedia of Archaeal and Bacterial Type Strains, Phase II (KMG-II): from individual species to whole genera.</title>
        <authorList>
            <person name="Goeker M."/>
        </authorList>
    </citation>
    <scope>NUCLEOTIDE SEQUENCE [LARGE SCALE GENOMIC DNA]</scope>
    <source>
        <strain evidence="1 2">DSM 44720</strain>
    </source>
</reference>
<name>A0A2T0SX30_9PSEU</name>
<gene>
    <name evidence="1" type="ORF">CLV43_109201</name>
</gene>
<dbReference type="InterPro" id="IPR014825">
    <property type="entry name" value="DNA_alkylation"/>
</dbReference>
<accession>A0A2T0SX30</accession>
<organism evidence="1 2">
    <name type="scientific">Umezawaea tangerina</name>
    <dbReference type="NCBI Taxonomy" id="84725"/>
    <lineage>
        <taxon>Bacteria</taxon>
        <taxon>Bacillati</taxon>
        <taxon>Actinomycetota</taxon>
        <taxon>Actinomycetes</taxon>
        <taxon>Pseudonocardiales</taxon>
        <taxon>Pseudonocardiaceae</taxon>
        <taxon>Umezawaea</taxon>
    </lineage>
</organism>